<name>A0A1G6QC11_9BACL</name>
<dbReference type="GO" id="GO:0006281">
    <property type="term" value="P:DNA repair"/>
    <property type="evidence" value="ECO:0007669"/>
    <property type="project" value="UniProtKB-KW"/>
</dbReference>
<sequence length="565" mass="64420">MLREMSIRNFAIIEQVQLTFDEGFHVLTGETGAGKSILFDALSLIVGGRGSADFVRQNAKKATVEALFELPSHHPAVKVLDEWGLASEEEHLIIRREITASGKSSCRINGQMVTLAMLKQVGHHLLDIHGQHEHQRLLHVEEHLGWLDAIGGDELQRSLEHYQQAFRKYRNVQRKLEQIETDERAAAQRLDLLLFQRDEIAAARLIPGEDEQLQQEHTRLAHAENLLQNASRAFDVLYGEERGAEMLNQAIRDLEDIVDFDPSMKPTLELVQSAYYQVEEAARQLGRYRDDLEFDPTRLSVVEERLQTIDELKRKYGETLTEVLEHQEQVEKELEQLENRDEQKAELEQERDRLYETVRERAEELSRLRQAAAATLEERVETELMDLNMKGTRFSVAIQERNEPRFTLDGSDQVEFLISPNPGQPLRPLAKIASGGELSRIMLAIQSIFADMDGAADTLIFDEVDTGVSGRAAQAIAEKIARLARRCQVLCVTHLPQVACMADHHFHIFKETMDEESTRTRVKLLTDEGRTLELARMLGGVEVTDTTRNHATEMLRLAQETKRAM</sequence>
<keyword evidence="4" id="KW-0547">Nucleotide-binding</keyword>
<dbReference type="Gene3D" id="3.40.50.300">
    <property type="entry name" value="P-loop containing nucleotide triphosphate hydrolases"/>
    <property type="match status" value="2"/>
</dbReference>
<evidence type="ECO:0000256" key="6">
    <source>
        <dbReference type="ARBA" id="ARBA00022840"/>
    </source>
</evidence>
<dbReference type="AlphaFoldDB" id="A0A1G6QC11"/>
<comment type="function">
    <text evidence="1 9">May be involved in recombinational repair of damaged DNA.</text>
</comment>
<dbReference type="EMBL" id="FMZA01000020">
    <property type="protein sequence ID" value="SDC89207.1"/>
    <property type="molecule type" value="Genomic_DNA"/>
</dbReference>
<dbReference type="NCBIfam" id="NF008121">
    <property type="entry name" value="PRK10869.1"/>
    <property type="match status" value="1"/>
</dbReference>
<dbReference type="GO" id="GO:0006310">
    <property type="term" value="P:DNA recombination"/>
    <property type="evidence" value="ECO:0007669"/>
    <property type="project" value="InterPro"/>
</dbReference>
<feature type="coiled-coil region" evidence="10">
    <location>
        <begin position="309"/>
        <end position="364"/>
    </location>
</feature>
<dbReference type="Pfam" id="PF02463">
    <property type="entry name" value="SMC_N"/>
    <property type="match status" value="1"/>
</dbReference>
<evidence type="ECO:0000256" key="8">
    <source>
        <dbReference type="ARBA" id="ARBA00033408"/>
    </source>
</evidence>
<organism evidence="12 13">
    <name type="scientific">Melghirimyces thermohalophilus</name>
    <dbReference type="NCBI Taxonomy" id="1236220"/>
    <lineage>
        <taxon>Bacteria</taxon>
        <taxon>Bacillati</taxon>
        <taxon>Bacillota</taxon>
        <taxon>Bacilli</taxon>
        <taxon>Bacillales</taxon>
        <taxon>Thermoactinomycetaceae</taxon>
        <taxon>Melghirimyces</taxon>
    </lineage>
</organism>
<protein>
    <recommendedName>
        <fullName evidence="3 9">DNA repair protein RecN</fullName>
    </recommendedName>
    <alternativeName>
        <fullName evidence="8 9">Recombination protein N</fullName>
    </alternativeName>
</protein>
<proteinExistence type="inferred from homology"/>
<dbReference type="GO" id="GO:0043590">
    <property type="term" value="C:bacterial nucleoid"/>
    <property type="evidence" value="ECO:0007669"/>
    <property type="project" value="TreeGrafter"/>
</dbReference>
<dbReference type="OrthoDB" id="9806954at2"/>
<evidence type="ECO:0000256" key="1">
    <source>
        <dbReference type="ARBA" id="ARBA00003618"/>
    </source>
</evidence>
<dbReference type="RefSeq" id="WP_091572315.1">
    <property type="nucleotide sequence ID" value="NZ_FMZA01000020.1"/>
</dbReference>
<keyword evidence="10" id="KW-0175">Coiled coil</keyword>
<evidence type="ECO:0000256" key="3">
    <source>
        <dbReference type="ARBA" id="ARBA00021315"/>
    </source>
</evidence>
<accession>A0A1G6QC11</accession>
<dbReference type="FunFam" id="3.40.50.300:FF:000319">
    <property type="entry name" value="DNA repair protein RecN"/>
    <property type="match status" value="1"/>
</dbReference>
<dbReference type="FunFam" id="3.40.50.300:FF:000356">
    <property type="entry name" value="DNA repair protein RecN"/>
    <property type="match status" value="1"/>
</dbReference>
<dbReference type="GO" id="GO:0009432">
    <property type="term" value="P:SOS response"/>
    <property type="evidence" value="ECO:0007669"/>
    <property type="project" value="TreeGrafter"/>
</dbReference>
<feature type="domain" description="RecF/RecN/SMC N-terminal" evidence="11">
    <location>
        <begin position="2"/>
        <end position="511"/>
    </location>
</feature>
<reference evidence="12 13" key="1">
    <citation type="submission" date="2016-10" db="EMBL/GenBank/DDBJ databases">
        <authorList>
            <person name="de Groot N.N."/>
        </authorList>
    </citation>
    <scope>NUCLEOTIDE SEQUENCE [LARGE SCALE GENOMIC DNA]</scope>
    <source>
        <strain evidence="12 13">DSM 45514</strain>
    </source>
</reference>
<keyword evidence="6" id="KW-0067">ATP-binding</keyword>
<dbReference type="STRING" id="1236220.SAMN04488112_12059"/>
<dbReference type="Proteomes" id="UP000199387">
    <property type="component" value="Unassembled WGS sequence"/>
</dbReference>
<dbReference type="CDD" id="cd03241">
    <property type="entry name" value="ABC_RecN"/>
    <property type="match status" value="2"/>
</dbReference>
<evidence type="ECO:0000313" key="13">
    <source>
        <dbReference type="Proteomes" id="UP000199387"/>
    </source>
</evidence>
<dbReference type="SUPFAM" id="SSF52540">
    <property type="entry name" value="P-loop containing nucleoside triphosphate hydrolases"/>
    <property type="match status" value="1"/>
</dbReference>
<dbReference type="InterPro" id="IPR003395">
    <property type="entry name" value="RecF/RecN/SMC_N"/>
</dbReference>
<evidence type="ECO:0000259" key="11">
    <source>
        <dbReference type="Pfam" id="PF02463"/>
    </source>
</evidence>
<evidence type="ECO:0000256" key="4">
    <source>
        <dbReference type="ARBA" id="ARBA00022741"/>
    </source>
</evidence>
<dbReference type="NCBIfam" id="TIGR00634">
    <property type="entry name" value="recN"/>
    <property type="match status" value="1"/>
</dbReference>
<dbReference type="GO" id="GO:0005524">
    <property type="term" value="F:ATP binding"/>
    <property type="evidence" value="ECO:0007669"/>
    <property type="project" value="UniProtKB-KW"/>
</dbReference>
<dbReference type="PANTHER" id="PTHR11059">
    <property type="entry name" value="DNA REPAIR PROTEIN RECN"/>
    <property type="match status" value="1"/>
</dbReference>
<evidence type="ECO:0000256" key="7">
    <source>
        <dbReference type="ARBA" id="ARBA00023204"/>
    </source>
</evidence>
<dbReference type="PANTHER" id="PTHR11059:SF0">
    <property type="entry name" value="DNA REPAIR PROTEIN RECN"/>
    <property type="match status" value="1"/>
</dbReference>
<evidence type="ECO:0000256" key="10">
    <source>
        <dbReference type="SAM" id="Coils"/>
    </source>
</evidence>
<comment type="similarity">
    <text evidence="2 9">Belongs to the RecN family.</text>
</comment>
<dbReference type="PIRSF" id="PIRSF003128">
    <property type="entry name" value="RecN"/>
    <property type="match status" value="1"/>
</dbReference>
<evidence type="ECO:0000256" key="9">
    <source>
        <dbReference type="PIRNR" id="PIRNR003128"/>
    </source>
</evidence>
<evidence type="ECO:0000256" key="5">
    <source>
        <dbReference type="ARBA" id="ARBA00022763"/>
    </source>
</evidence>
<evidence type="ECO:0000313" key="12">
    <source>
        <dbReference type="EMBL" id="SDC89207.1"/>
    </source>
</evidence>
<dbReference type="InterPro" id="IPR027417">
    <property type="entry name" value="P-loop_NTPase"/>
</dbReference>
<keyword evidence="5 9" id="KW-0227">DNA damage</keyword>
<evidence type="ECO:0000256" key="2">
    <source>
        <dbReference type="ARBA" id="ARBA00009441"/>
    </source>
</evidence>
<gene>
    <name evidence="12" type="ORF">SAMN04488112_12059</name>
</gene>
<keyword evidence="7 9" id="KW-0234">DNA repair</keyword>
<dbReference type="InterPro" id="IPR004604">
    <property type="entry name" value="DNA_recomb/repair_RecN"/>
</dbReference>
<feature type="coiled-coil region" evidence="10">
    <location>
        <begin position="162"/>
        <end position="189"/>
    </location>
</feature>
<keyword evidence="13" id="KW-1185">Reference proteome</keyword>